<dbReference type="Pfam" id="PF14897">
    <property type="entry name" value="EpsG"/>
    <property type="match status" value="1"/>
</dbReference>
<protein>
    <submittedName>
        <fullName evidence="2">Uncharacterized protein</fullName>
    </submittedName>
</protein>
<feature type="transmembrane region" description="Helical" evidence="1">
    <location>
        <begin position="74"/>
        <end position="95"/>
    </location>
</feature>
<evidence type="ECO:0000313" key="2">
    <source>
        <dbReference type="EMBL" id="AEF99623.1"/>
    </source>
</evidence>
<name>F9ZWF4_METMM</name>
<feature type="transmembrane region" description="Helical" evidence="1">
    <location>
        <begin position="12"/>
        <end position="33"/>
    </location>
</feature>
<dbReference type="RefSeq" id="WP_013817888.1">
    <property type="nucleotide sequence ID" value="NC_015572.1"/>
</dbReference>
<feature type="transmembrane region" description="Helical" evidence="1">
    <location>
        <begin position="233"/>
        <end position="251"/>
    </location>
</feature>
<feature type="transmembrane region" description="Helical" evidence="1">
    <location>
        <begin position="320"/>
        <end position="340"/>
    </location>
</feature>
<evidence type="ECO:0000256" key="1">
    <source>
        <dbReference type="SAM" id="Phobius"/>
    </source>
</evidence>
<accession>F9ZWF4</accession>
<organism evidence="2 3">
    <name type="scientific">Methylomonas methanica (strain DSM 25384 / MC09)</name>
    <dbReference type="NCBI Taxonomy" id="857087"/>
    <lineage>
        <taxon>Bacteria</taxon>
        <taxon>Pseudomonadati</taxon>
        <taxon>Pseudomonadota</taxon>
        <taxon>Gammaproteobacteria</taxon>
        <taxon>Methylococcales</taxon>
        <taxon>Methylococcaceae</taxon>
        <taxon>Methylomonas</taxon>
    </lineage>
</organism>
<reference key="2">
    <citation type="submission" date="2011-05" db="EMBL/GenBank/DDBJ databases">
        <title>Complete genome sequence of the aerobic marine methanotroph Methylomonas methanica MC09.</title>
        <authorList>
            <person name="Boden R."/>
            <person name="Cunliffe M."/>
            <person name="Scanlan J."/>
            <person name="Moussard H."/>
            <person name="Kits K.D."/>
            <person name="Klotz M."/>
            <person name="Jetten M."/>
            <person name="Vuilleumier S."/>
            <person name="Han J."/>
            <person name="Peters L."/>
            <person name="Mikhailova N."/>
            <person name="Teshima H."/>
            <person name="Tapia R."/>
            <person name="Kyrpides N."/>
            <person name="Ivanova N."/>
            <person name="Pagani I."/>
            <person name="Cheng J.-F."/>
            <person name="Goodwin L."/>
            <person name="Han C."/>
            <person name="Hauser L."/>
            <person name="Land M."/>
            <person name="Lapidus A."/>
            <person name="Lucas S."/>
            <person name="Pitluck S."/>
            <person name="Woyke T."/>
            <person name="Stein L.Y."/>
            <person name="Murrell C."/>
        </authorList>
    </citation>
    <scope>NUCLEOTIDE SEQUENCE</scope>
    <source>
        <strain>MC09</strain>
    </source>
</reference>
<dbReference type="KEGG" id="mmt:Metme_1195"/>
<feature type="transmembrane region" description="Helical" evidence="1">
    <location>
        <begin position="107"/>
        <end position="140"/>
    </location>
</feature>
<gene>
    <name evidence="2" type="ordered locus">Metme_1195</name>
</gene>
<feature type="transmembrane region" description="Helical" evidence="1">
    <location>
        <begin position="263"/>
        <end position="283"/>
    </location>
</feature>
<reference evidence="3" key="3">
    <citation type="submission" date="2011-05" db="EMBL/GenBank/DDBJ databases">
        <title>Complete sequence of Methylomonas methanica MC09.</title>
        <authorList>
            <consortium name="US DOE Joint Genome Institute"/>
            <person name="Lucas S."/>
            <person name="Han J."/>
            <person name="Lapidus A."/>
            <person name="Cheng J.-F."/>
            <person name="Goodwin L."/>
            <person name="Pitluck S."/>
            <person name="Peters L."/>
            <person name="Mikhailova N."/>
            <person name="Teshima H."/>
            <person name="Han C."/>
            <person name="Tapia R."/>
            <person name="Land M."/>
            <person name="Hauser L."/>
            <person name="Kyrpides N."/>
            <person name="Ivanova N."/>
            <person name="Pagani I."/>
            <person name="Stein L."/>
            <person name="Woyke T."/>
        </authorList>
    </citation>
    <scope>NUCLEOTIDE SEQUENCE [LARGE SCALE GENOMIC DNA]</scope>
    <source>
        <strain evidence="3">MC09</strain>
    </source>
</reference>
<sequence>MISFKTAKARILLKYLSFLGLGVIAAVLCQTASKDWWTYSSHLYGYYSVHSSWEEMWQSFSVLKEPLYFFPAKFFGELLSFSVFIAITTVTLLVVKLHFLTKIVDNVWAACFFYGSLYLFLFEGTVLRTAFATALIFPAFYCLQKTNVTGSLFLVVLATQIHLTSIVFFLMYPLYFCRRINWLVFVFFAISPFLVLMNFSIYDMLFQVVNVFTDKYQIYAIEKDLTQQNSTGLFFFFIGFFYLIILILVYFLRVSLLTDPFKLMLLSLSMLGVIAMCILHDHVAVAARFGELLLICVVPLLSWLLLYFNEHNMKYYQRALILTFCSYGIARFVYLFPSLIF</sequence>
<feature type="transmembrane region" description="Helical" evidence="1">
    <location>
        <begin position="289"/>
        <end position="308"/>
    </location>
</feature>
<feature type="transmembrane region" description="Helical" evidence="1">
    <location>
        <begin position="152"/>
        <end position="175"/>
    </location>
</feature>
<evidence type="ECO:0000313" key="3">
    <source>
        <dbReference type="Proteomes" id="UP000008888"/>
    </source>
</evidence>
<reference evidence="2 3" key="1">
    <citation type="journal article" date="2011" name="J. Bacteriol.">
        <title>Complete Genome Sequence of the Aerobic Marine Methanotroph Methylomonas methanica MC09.</title>
        <authorList>
            <person name="Boden R."/>
            <person name="Cunliffe M."/>
            <person name="Scanlan J."/>
            <person name="Moussard H."/>
            <person name="Kits K.D."/>
            <person name="Klotz M.G."/>
            <person name="Jetten M.S."/>
            <person name="Vuilleumier S."/>
            <person name="Han J."/>
            <person name="Peters L."/>
            <person name="Mikhailova N."/>
            <person name="Teshima H."/>
            <person name="Tapia R."/>
            <person name="Kyrpides N."/>
            <person name="Ivanova N."/>
            <person name="Pagani I."/>
            <person name="Cheng J.F."/>
            <person name="Goodwin L."/>
            <person name="Han C."/>
            <person name="Hauser L."/>
            <person name="Land M.L."/>
            <person name="Lapidus A."/>
            <person name="Lucas S."/>
            <person name="Pitluck S."/>
            <person name="Woyke T."/>
            <person name="Stein L."/>
            <person name="Murrell J.C."/>
        </authorList>
    </citation>
    <scope>NUCLEOTIDE SEQUENCE [LARGE SCALE GENOMIC DNA]</scope>
    <source>
        <strain evidence="2 3">MC09</strain>
    </source>
</reference>
<dbReference type="HOGENOM" id="CLU_813306_0_0_6"/>
<keyword evidence="3" id="KW-1185">Reference proteome</keyword>
<keyword evidence="1" id="KW-1133">Transmembrane helix</keyword>
<dbReference type="STRING" id="857087.Metme_1195"/>
<dbReference type="InterPro" id="IPR049458">
    <property type="entry name" value="EpsG-like"/>
</dbReference>
<dbReference type="AlphaFoldDB" id="F9ZWF4"/>
<dbReference type="OrthoDB" id="7054922at2"/>
<dbReference type="EMBL" id="CP002738">
    <property type="protein sequence ID" value="AEF99623.1"/>
    <property type="molecule type" value="Genomic_DNA"/>
</dbReference>
<keyword evidence="1" id="KW-0812">Transmembrane</keyword>
<proteinExistence type="predicted"/>
<feature type="transmembrane region" description="Helical" evidence="1">
    <location>
        <begin position="182"/>
        <end position="202"/>
    </location>
</feature>
<dbReference type="Proteomes" id="UP000008888">
    <property type="component" value="Chromosome"/>
</dbReference>
<keyword evidence="1" id="KW-0472">Membrane</keyword>